<dbReference type="SUPFAM" id="SSF52833">
    <property type="entry name" value="Thioredoxin-like"/>
    <property type="match status" value="1"/>
</dbReference>
<evidence type="ECO:0000313" key="2">
    <source>
        <dbReference type="EMBL" id="OJT04830.1"/>
    </source>
</evidence>
<keyword evidence="3" id="KW-1185">Reference proteome</keyword>
<evidence type="ECO:0000259" key="1">
    <source>
        <dbReference type="PROSITE" id="PS51352"/>
    </source>
</evidence>
<dbReference type="EMBL" id="MNAD01001516">
    <property type="protein sequence ID" value="OJT04830.1"/>
    <property type="molecule type" value="Genomic_DNA"/>
</dbReference>
<dbReference type="InterPro" id="IPR050553">
    <property type="entry name" value="Thioredoxin_ResA/DsbE_sf"/>
</dbReference>
<name>A0A1M2VAZ3_TRAPU</name>
<dbReference type="PANTHER" id="PTHR42852:SF13">
    <property type="entry name" value="PROTEIN DIPZ"/>
    <property type="match status" value="1"/>
</dbReference>
<sequence length="239" mass="26989">MASLGPETPAELAVKADFGRNIWAVFQDLYEDKWDQGRWNTAVARFKTAHDPAVVQRFWARAKLPAWDALEVQFRKGPPPFLRPGWTSPLLGKRVDLRWLDVGPFENIKGSVDGWRDAKLLIIEFWASWCRPCLAVFRDLAVLARTRPDVKVVAFNAEGIFTHAPIDVAAVRRFVARRDDMDYPIYIDTHRVAVNSIFQPGQNLSIPLAFIITPKDGVVQWVGNPEEMAAPLERALGTA</sequence>
<dbReference type="AlphaFoldDB" id="A0A1M2VAZ3"/>
<dbReference type="Gene3D" id="3.40.30.10">
    <property type="entry name" value="Glutaredoxin"/>
    <property type="match status" value="1"/>
</dbReference>
<dbReference type="OMA" id="RFWARAK"/>
<protein>
    <recommendedName>
        <fullName evidence="1">Thioredoxin domain-containing protein</fullName>
    </recommendedName>
</protein>
<accession>A0A1M2VAZ3</accession>
<dbReference type="PROSITE" id="PS51352">
    <property type="entry name" value="THIOREDOXIN_2"/>
    <property type="match status" value="1"/>
</dbReference>
<dbReference type="Proteomes" id="UP000184267">
    <property type="component" value="Unassembled WGS sequence"/>
</dbReference>
<dbReference type="OrthoDB" id="2121326at2759"/>
<reference evidence="2 3" key="1">
    <citation type="submission" date="2016-10" db="EMBL/GenBank/DDBJ databases">
        <title>Genome sequence of the basidiomycete white-rot fungus Trametes pubescens.</title>
        <authorList>
            <person name="Makela M.R."/>
            <person name="Granchi Z."/>
            <person name="Peng M."/>
            <person name="De Vries R.P."/>
            <person name="Grigoriev I."/>
            <person name="Riley R."/>
            <person name="Hilden K."/>
        </authorList>
    </citation>
    <scope>NUCLEOTIDE SEQUENCE [LARGE SCALE GENOMIC DNA]</scope>
    <source>
        <strain evidence="2 3">FBCC735</strain>
    </source>
</reference>
<dbReference type="PANTHER" id="PTHR42852">
    <property type="entry name" value="THIOL:DISULFIDE INTERCHANGE PROTEIN DSBE"/>
    <property type="match status" value="1"/>
</dbReference>
<proteinExistence type="predicted"/>
<dbReference type="InterPro" id="IPR013766">
    <property type="entry name" value="Thioredoxin_domain"/>
</dbReference>
<dbReference type="InterPro" id="IPR036249">
    <property type="entry name" value="Thioredoxin-like_sf"/>
</dbReference>
<gene>
    <name evidence="2" type="ORF">TRAPUB_4402</name>
</gene>
<evidence type="ECO:0000313" key="3">
    <source>
        <dbReference type="Proteomes" id="UP000184267"/>
    </source>
</evidence>
<comment type="caution">
    <text evidence="2">The sequence shown here is derived from an EMBL/GenBank/DDBJ whole genome shotgun (WGS) entry which is preliminary data.</text>
</comment>
<feature type="domain" description="Thioredoxin" evidence="1">
    <location>
        <begin position="82"/>
        <end position="239"/>
    </location>
</feature>
<organism evidence="2 3">
    <name type="scientific">Trametes pubescens</name>
    <name type="common">White-rot fungus</name>
    <dbReference type="NCBI Taxonomy" id="154538"/>
    <lineage>
        <taxon>Eukaryota</taxon>
        <taxon>Fungi</taxon>
        <taxon>Dikarya</taxon>
        <taxon>Basidiomycota</taxon>
        <taxon>Agaricomycotina</taxon>
        <taxon>Agaricomycetes</taxon>
        <taxon>Polyporales</taxon>
        <taxon>Polyporaceae</taxon>
        <taxon>Trametes</taxon>
    </lineage>
</organism>